<feature type="topological domain" description="Lumenal" evidence="9">
    <location>
        <begin position="1"/>
        <end position="4"/>
    </location>
</feature>
<feature type="signal peptide" evidence="11">
    <location>
        <begin position="1"/>
        <end position="23"/>
    </location>
</feature>
<dbReference type="PANTHER" id="PTHR42650:SF1">
    <property type="entry name" value="GUIDED ENTRY OF TAIL-ANCHORED PROTEINS FACTOR 1"/>
    <property type="match status" value="1"/>
</dbReference>
<sequence>MPSLLLVMFILQLSLHIINTVGASTITDLLWILYNKLPTPTSSSSQRARKLRAEIIRLKRELSKVSPQDDFARWAKLDREHKKATDEYQKIDASLKTHQTTFQSTISTLRWLGTQGLRFLLQMWFAKQPMFWLPAGWVPYYVEWILSFPRAPLGSVSINVWGIACASMIALVGEALAATWVLVTHKPVPTKGDPMAYEATTENRTAGEKGTPREEKARQGLKKEL</sequence>
<evidence type="ECO:0000256" key="9">
    <source>
        <dbReference type="HAMAP-Rule" id="MF_03113"/>
    </source>
</evidence>
<dbReference type="PANTHER" id="PTHR42650">
    <property type="entry name" value="TAIL-ANCHORED PROTEIN INSERTION RECEPTOR WRB"/>
    <property type="match status" value="1"/>
</dbReference>
<dbReference type="AlphaFoldDB" id="A0A6A6TQ90"/>
<evidence type="ECO:0000313" key="13">
    <source>
        <dbReference type="Proteomes" id="UP000799324"/>
    </source>
</evidence>
<evidence type="ECO:0000256" key="4">
    <source>
        <dbReference type="ARBA" id="ARBA00022692"/>
    </source>
</evidence>
<evidence type="ECO:0000256" key="1">
    <source>
        <dbReference type="ARBA" id="ARBA00004477"/>
    </source>
</evidence>
<dbReference type="InterPro" id="IPR028945">
    <property type="entry name" value="Get1"/>
</dbReference>
<evidence type="ECO:0000313" key="12">
    <source>
        <dbReference type="EMBL" id="KAF2662245.1"/>
    </source>
</evidence>
<keyword evidence="6 9" id="KW-1133">Transmembrane helix</keyword>
<keyword evidence="8 9" id="KW-0472">Membrane</keyword>
<evidence type="ECO:0000256" key="3">
    <source>
        <dbReference type="ARBA" id="ARBA00022448"/>
    </source>
</evidence>
<feature type="chain" id="PRO_5025625116" evidence="11">
    <location>
        <begin position="24"/>
        <end position="225"/>
    </location>
</feature>
<dbReference type="Gene3D" id="1.10.287.660">
    <property type="entry name" value="Helix hairpin bin"/>
    <property type="match status" value="1"/>
</dbReference>
<name>A0A6A6TQ90_9PLEO</name>
<keyword evidence="11" id="KW-0732">Signal</keyword>
<accession>A0A6A6TQ90</accession>
<dbReference type="OrthoDB" id="69461at2759"/>
<dbReference type="InterPro" id="IPR027538">
    <property type="entry name" value="Get1_fungi"/>
</dbReference>
<comment type="similarity">
    <text evidence="2 9">Belongs to the WRB/GET1 family.</text>
</comment>
<organism evidence="12 13">
    <name type="scientific">Lophiostoma macrostomum CBS 122681</name>
    <dbReference type="NCBI Taxonomy" id="1314788"/>
    <lineage>
        <taxon>Eukaryota</taxon>
        <taxon>Fungi</taxon>
        <taxon>Dikarya</taxon>
        <taxon>Ascomycota</taxon>
        <taxon>Pezizomycotina</taxon>
        <taxon>Dothideomycetes</taxon>
        <taxon>Pleosporomycetidae</taxon>
        <taxon>Pleosporales</taxon>
        <taxon>Lophiostomataceae</taxon>
        <taxon>Lophiostoma</taxon>
    </lineage>
</organism>
<dbReference type="FunFam" id="1.10.287.660:FF:000006">
    <property type="entry name" value="Protein GET1"/>
    <property type="match status" value="1"/>
</dbReference>
<dbReference type="GO" id="GO:0005789">
    <property type="term" value="C:endoplasmic reticulum membrane"/>
    <property type="evidence" value="ECO:0007669"/>
    <property type="project" value="UniProtKB-SubCell"/>
</dbReference>
<keyword evidence="3 9" id="KW-0813">Transport</keyword>
<feature type="compositionally biased region" description="Basic and acidic residues" evidence="10">
    <location>
        <begin position="205"/>
        <end position="225"/>
    </location>
</feature>
<evidence type="ECO:0000256" key="2">
    <source>
        <dbReference type="ARBA" id="ARBA00010799"/>
    </source>
</evidence>
<dbReference type="GO" id="GO:0043529">
    <property type="term" value="C:GET complex"/>
    <property type="evidence" value="ECO:0007669"/>
    <property type="project" value="InterPro"/>
</dbReference>
<keyword evidence="5 9" id="KW-0256">Endoplasmic reticulum</keyword>
<dbReference type="GO" id="GO:0043495">
    <property type="term" value="F:protein-membrane adaptor activity"/>
    <property type="evidence" value="ECO:0007669"/>
    <property type="project" value="TreeGrafter"/>
</dbReference>
<keyword evidence="7" id="KW-0175">Coiled coil</keyword>
<comment type="caution">
    <text evidence="9">Lacks conserved residue(s) required for the propagation of feature annotation.</text>
</comment>
<evidence type="ECO:0000256" key="6">
    <source>
        <dbReference type="ARBA" id="ARBA00022989"/>
    </source>
</evidence>
<proteinExistence type="inferred from homology"/>
<evidence type="ECO:0000256" key="11">
    <source>
        <dbReference type="SAM" id="SignalP"/>
    </source>
</evidence>
<feature type="topological domain" description="Cytoplasmic" evidence="9">
    <location>
        <begin position="173"/>
        <end position="225"/>
    </location>
</feature>
<protein>
    <submittedName>
        <fullName evidence="12">CHD5-domain-containing protein</fullName>
    </submittedName>
</protein>
<reference evidence="12" key="1">
    <citation type="journal article" date="2020" name="Stud. Mycol.">
        <title>101 Dothideomycetes genomes: a test case for predicting lifestyles and emergence of pathogens.</title>
        <authorList>
            <person name="Haridas S."/>
            <person name="Albert R."/>
            <person name="Binder M."/>
            <person name="Bloem J."/>
            <person name="Labutti K."/>
            <person name="Salamov A."/>
            <person name="Andreopoulos B."/>
            <person name="Baker S."/>
            <person name="Barry K."/>
            <person name="Bills G."/>
            <person name="Bluhm B."/>
            <person name="Cannon C."/>
            <person name="Castanera R."/>
            <person name="Culley D."/>
            <person name="Daum C."/>
            <person name="Ezra D."/>
            <person name="Gonzalez J."/>
            <person name="Henrissat B."/>
            <person name="Kuo A."/>
            <person name="Liang C."/>
            <person name="Lipzen A."/>
            <person name="Lutzoni F."/>
            <person name="Magnuson J."/>
            <person name="Mondo S."/>
            <person name="Nolan M."/>
            <person name="Ohm R."/>
            <person name="Pangilinan J."/>
            <person name="Park H.-J."/>
            <person name="Ramirez L."/>
            <person name="Alfaro M."/>
            <person name="Sun H."/>
            <person name="Tritt A."/>
            <person name="Yoshinaga Y."/>
            <person name="Zwiers L.-H."/>
            <person name="Turgeon B."/>
            <person name="Goodwin S."/>
            <person name="Spatafora J."/>
            <person name="Crous P."/>
            <person name="Grigoriev I."/>
        </authorList>
    </citation>
    <scope>NUCLEOTIDE SEQUENCE</scope>
    <source>
        <strain evidence="12">CBS 122681</strain>
    </source>
</reference>
<evidence type="ECO:0000256" key="5">
    <source>
        <dbReference type="ARBA" id="ARBA00022824"/>
    </source>
</evidence>
<dbReference type="InterPro" id="IPR029012">
    <property type="entry name" value="Helix_hairpin_bin_sf"/>
</dbReference>
<evidence type="ECO:0000256" key="8">
    <source>
        <dbReference type="ARBA" id="ARBA00023136"/>
    </source>
</evidence>
<dbReference type="Proteomes" id="UP000799324">
    <property type="component" value="Unassembled WGS sequence"/>
</dbReference>
<dbReference type="GO" id="GO:0071816">
    <property type="term" value="P:tail-anchored membrane protein insertion into ER membrane"/>
    <property type="evidence" value="ECO:0007669"/>
    <property type="project" value="InterPro"/>
</dbReference>
<dbReference type="EMBL" id="MU004290">
    <property type="protein sequence ID" value="KAF2662245.1"/>
    <property type="molecule type" value="Genomic_DNA"/>
</dbReference>
<dbReference type="HAMAP" id="MF_03113">
    <property type="entry name" value="Get1"/>
    <property type="match status" value="1"/>
</dbReference>
<evidence type="ECO:0000256" key="10">
    <source>
        <dbReference type="SAM" id="MobiDB-lite"/>
    </source>
</evidence>
<evidence type="ECO:0000256" key="7">
    <source>
        <dbReference type="ARBA" id="ARBA00023054"/>
    </source>
</evidence>
<comment type="subcellular location">
    <subcellularLocation>
        <location evidence="1">Endoplasmic reticulum membrane</location>
        <topology evidence="1">Multi-pass membrane protein</topology>
    </subcellularLocation>
</comment>
<gene>
    <name evidence="9" type="primary">GET1</name>
    <name evidence="12" type="ORF">K491DRAFT_646167</name>
</gene>
<feature type="region of interest" description="Disordered" evidence="10">
    <location>
        <begin position="193"/>
        <end position="225"/>
    </location>
</feature>
<keyword evidence="4 9" id="KW-0812">Transmembrane</keyword>
<keyword evidence="13" id="KW-1185">Reference proteome</keyword>
<dbReference type="Pfam" id="PF04420">
    <property type="entry name" value="CHD5"/>
    <property type="match status" value="1"/>
</dbReference>